<keyword evidence="2" id="KW-1185">Reference proteome</keyword>
<protein>
    <submittedName>
        <fullName evidence="1">Uncharacterized protein</fullName>
    </submittedName>
</protein>
<gene>
    <name evidence="1" type="ORF">A0U92_13640</name>
</gene>
<accession>A0A1U9KIM8</accession>
<name>A0A1U9KIM8_ACEAC</name>
<evidence type="ECO:0000313" key="1">
    <source>
        <dbReference type="EMBL" id="AQS85643.1"/>
    </source>
</evidence>
<dbReference type="KEGG" id="aace:A0U92_13640"/>
<dbReference type="EMBL" id="CP014692">
    <property type="protein sequence ID" value="AQS85643.1"/>
    <property type="molecule type" value="Genomic_DNA"/>
</dbReference>
<evidence type="ECO:0000313" key="2">
    <source>
        <dbReference type="Proteomes" id="UP000188937"/>
    </source>
</evidence>
<reference evidence="1 2" key="1">
    <citation type="submission" date="2016-03" db="EMBL/GenBank/DDBJ databases">
        <title>Acetic acid bacteria sequencing.</title>
        <authorList>
            <person name="Brandt J."/>
            <person name="Jakob F."/>
            <person name="Vogel R.F."/>
        </authorList>
    </citation>
    <scope>NUCLEOTIDE SEQUENCE [LARGE SCALE GENOMIC DNA]</scope>
    <source>
        <strain evidence="1 2">TMW2.1153</strain>
    </source>
</reference>
<proteinExistence type="predicted"/>
<organism evidence="1 2">
    <name type="scientific">Acetobacter aceti</name>
    <dbReference type="NCBI Taxonomy" id="435"/>
    <lineage>
        <taxon>Bacteria</taxon>
        <taxon>Pseudomonadati</taxon>
        <taxon>Pseudomonadota</taxon>
        <taxon>Alphaproteobacteria</taxon>
        <taxon>Acetobacterales</taxon>
        <taxon>Acetobacteraceae</taxon>
        <taxon>Acetobacter</taxon>
        <taxon>Acetobacter subgen. Acetobacter</taxon>
    </lineage>
</organism>
<dbReference type="Proteomes" id="UP000188937">
    <property type="component" value="Chromosome"/>
</dbReference>
<dbReference type="AlphaFoldDB" id="A0A1U9KIM8"/>
<sequence>MQERKIIFAAKRKFRGQSLHESRDAHMTSGGLPLISVYLLFFQMRQGMVSEKTIPFSVNVWVSAF</sequence>